<keyword evidence="2" id="KW-1185">Reference proteome</keyword>
<organism evidence="1 2">
    <name type="scientific">Desulfitobacterium hafniense (strain Y51)</name>
    <dbReference type="NCBI Taxonomy" id="138119"/>
    <lineage>
        <taxon>Bacteria</taxon>
        <taxon>Bacillati</taxon>
        <taxon>Bacillota</taxon>
        <taxon>Clostridia</taxon>
        <taxon>Eubacteriales</taxon>
        <taxon>Desulfitobacteriaceae</taxon>
        <taxon>Desulfitobacterium</taxon>
    </lineage>
</organism>
<proteinExistence type="predicted"/>
<dbReference type="AlphaFoldDB" id="Q24ZA9"/>
<evidence type="ECO:0000313" key="2">
    <source>
        <dbReference type="Proteomes" id="UP000001946"/>
    </source>
</evidence>
<dbReference type="KEGG" id="dsy:DSY0844"/>
<evidence type="ECO:0000313" key="1">
    <source>
        <dbReference type="EMBL" id="BAE82633.1"/>
    </source>
</evidence>
<dbReference type="EMBL" id="AP008230">
    <property type="protein sequence ID" value="BAE82633.1"/>
    <property type="molecule type" value="Genomic_DNA"/>
</dbReference>
<gene>
    <name evidence="1" type="ordered locus">DSY0844</name>
</gene>
<dbReference type="Proteomes" id="UP000001946">
    <property type="component" value="Chromosome"/>
</dbReference>
<name>Q24ZA9_DESHY</name>
<reference evidence="1 2" key="1">
    <citation type="journal article" date="2006" name="J. Bacteriol.">
        <title>Complete genome sequence of the dehalorespiring bacterium Desulfitobacterium hafniense Y51 and comparison with Dehalococcoides ethenogenes 195.</title>
        <authorList>
            <person name="Nonaka H."/>
            <person name="Keresztes G."/>
            <person name="Shinoda Y."/>
            <person name="Ikenaga Y."/>
            <person name="Abe M."/>
            <person name="Naito K."/>
            <person name="Inatomi K."/>
            <person name="Furukawa K."/>
            <person name="Inui M."/>
            <person name="Yukawa H."/>
        </authorList>
    </citation>
    <scope>NUCLEOTIDE SEQUENCE [LARGE SCALE GENOMIC DNA]</scope>
    <source>
        <strain evidence="1 2">Y51</strain>
    </source>
</reference>
<protein>
    <submittedName>
        <fullName evidence="1">Uncharacterized protein</fullName>
    </submittedName>
</protein>
<accession>Q24ZA9</accession>
<dbReference type="HOGENOM" id="CLU_1376222_0_0_9"/>
<sequence>MNHMKKLKEDILEREGVSVINTKEFDELTSLFKTAIEKEVNEFDQYQWLINKTFERKSLAKSVVLDTHSFSEYLTSLINFHEIDPDYIYAIVEIDQETLEGLKEGRIAPWHLEHKKVFSLLNAINGLYKDALKKIKETEIYIDENAAMKTDLGLVARSDRKLNSNRRDMFSDKTIKFLKVAEQRKKNELIEAICNALN</sequence>